<keyword evidence="4" id="KW-1185">Reference proteome</keyword>
<evidence type="ECO:0000313" key="4">
    <source>
        <dbReference type="Proteomes" id="UP000241201"/>
    </source>
</evidence>
<dbReference type="AlphaFoldDB" id="A0A2T3FXM8"/>
<feature type="transmembrane region" description="Helical" evidence="1">
    <location>
        <begin position="67"/>
        <end position="88"/>
    </location>
</feature>
<evidence type="ECO:0000256" key="1">
    <source>
        <dbReference type="SAM" id="Phobius"/>
    </source>
</evidence>
<evidence type="ECO:0000313" key="3">
    <source>
        <dbReference type="EMBL" id="PST40029.1"/>
    </source>
</evidence>
<protein>
    <submittedName>
        <fullName evidence="3">Uncharacterized protein</fullName>
    </submittedName>
</protein>
<gene>
    <name evidence="3" type="ORF">C7U55_08170</name>
    <name evidence="2" type="ORF">LJD69_07680</name>
</gene>
<feature type="transmembrane region" description="Helical" evidence="1">
    <location>
        <begin position="38"/>
        <end position="60"/>
    </location>
</feature>
<feature type="transmembrane region" description="Helical" evidence="1">
    <location>
        <begin position="94"/>
        <end position="111"/>
    </location>
</feature>
<dbReference type="RefSeq" id="WP_048923966.1">
    <property type="nucleotide sequence ID" value="NZ_DAWBWI010000378.1"/>
</dbReference>
<proteinExistence type="predicted"/>
<dbReference type="GeneID" id="77471063"/>
<keyword evidence="1" id="KW-1133">Transmembrane helix</keyword>
<keyword evidence="1" id="KW-0472">Membrane</keyword>
<feature type="transmembrane region" description="Helical" evidence="1">
    <location>
        <begin position="12"/>
        <end position="32"/>
    </location>
</feature>
<comment type="caution">
    <text evidence="3">The sequence shown here is derived from an EMBL/GenBank/DDBJ whole genome shotgun (WGS) entry which is preliminary data.</text>
</comment>
<name>A0A2T3FXM8_9FIRM</name>
<dbReference type="EMBL" id="JAJDKZ010000018">
    <property type="protein sequence ID" value="MCB8610469.1"/>
    <property type="molecule type" value="Genomic_DNA"/>
</dbReference>
<keyword evidence="1" id="KW-0812">Transmembrane</keyword>
<dbReference type="Proteomes" id="UP000241201">
    <property type="component" value="Unassembled WGS sequence"/>
</dbReference>
<dbReference type="EMBL" id="PYLP01000009">
    <property type="protein sequence ID" value="PST40029.1"/>
    <property type="molecule type" value="Genomic_DNA"/>
</dbReference>
<reference evidence="4" key="1">
    <citation type="submission" date="2018-03" db="EMBL/GenBank/DDBJ databases">
        <title>Lachnoclostridium SNUG30370 gen.nov., sp.nov., isolated from human faeces.</title>
        <authorList>
            <person name="Seo B."/>
            <person name="Jeon K."/>
            <person name="Ko G."/>
        </authorList>
    </citation>
    <scope>NUCLEOTIDE SEQUENCE [LARGE SCALE GENOMIC DNA]</scope>
    <source>
        <strain evidence="4">SNUG30370</strain>
    </source>
</reference>
<reference evidence="3" key="2">
    <citation type="journal article" date="2019" name="Int. J. Syst. Evol. Microbiol.">
        <title>Faecalibacillus intestinalis gen. nov., sp. nov. and Faecalibacillus faecis sp. nov., isolated from human faeces.</title>
        <authorList>
            <person name="Seo B."/>
            <person name="Jeon K."/>
            <person name="Baek I."/>
            <person name="Lee Y.M."/>
            <person name="Baek K."/>
            <person name="Ko G."/>
        </authorList>
    </citation>
    <scope>NUCLEOTIDE SEQUENCE</scope>
    <source>
        <strain evidence="3">SNUG30370</strain>
    </source>
</reference>
<accession>A0A2T3FXM8</accession>
<dbReference type="Proteomes" id="UP001198439">
    <property type="component" value="Unassembled WGS sequence"/>
</dbReference>
<sequence length="116" mass="14279">MKKIMMPYLLAYFFLFVSYFLVSFIMAVLLSFMHVSSFVYNILLIIMNYFLLSVFTLFFFKNVKEKPWIHGLIFPFIYLIIQIIFHFQEFKFTLLLKPLWLLILYFLLLYIKKKQQ</sequence>
<reference evidence="2" key="3">
    <citation type="submission" date="2021-10" db="EMBL/GenBank/DDBJ databases">
        <title>Collection of gut derived symbiotic bacterial strains cultured from healthy donors.</title>
        <authorList>
            <person name="Lin H."/>
            <person name="Littmann E."/>
            <person name="Kohout C."/>
            <person name="Pamer E.G."/>
        </authorList>
    </citation>
    <scope>NUCLEOTIDE SEQUENCE</scope>
    <source>
        <strain evidence="2">DFI.4.48</strain>
    </source>
</reference>
<organism evidence="3 4">
    <name type="scientific">Faecalibacillus faecis</name>
    <dbReference type="NCBI Taxonomy" id="1982628"/>
    <lineage>
        <taxon>Bacteria</taxon>
        <taxon>Bacillati</taxon>
        <taxon>Bacillota</taxon>
        <taxon>Erysipelotrichia</taxon>
        <taxon>Erysipelotrichales</taxon>
        <taxon>Coprobacillaceae</taxon>
        <taxon>Faecalibacillus</taxon>
    </lineage>
</organism>
<evidence type="ECO:0000313" key="2">
    <source>
        <dbReference type="EMBL" id="MCB8610469.1"/>
    </source>
</evidence>